<dbReference type="Pfam" id="PF00534">
    <property type="entry name" value="Glycos_transf_1"/>
    <property type="match status" value="1"/>
</dbReference>
<dbReference type="Gene3D" id="3.40.50.2000">
    <property type="entry name" value="Glycogen Phosphorylase B"/>
    <property type="match status" value="2"/>
</dbReference>
<evidence type="ECO:0000313" key="3">
    <source>
        <dbReference type="Proteomes" id="UP000176609"/>
    </source>
</evidence>
<accession>A0A1F6AS08</accession>
<feature type="domain" description="Glycosyl transferase family 1" evidence="1">
    <location>
        <begin position="238"/>
        <end position="374"/>
    </location>
</feature>
<dbReference type="GO" id="GO:0016757">
    <property type="term" value="F:glycosyltransferase activity"/>
    <property type="evidence" value="ECO:0007669"/>
    <property type="project" value="InterPro"/>
</dbReference>
<protein>
    <recommendedName>
        <fullName evidence="1">Glycosyl transferase family 1 domain-containing protein</fullName>
    </recommendedName>
</protein>
<proteinExistence type="predicted"/>
<reference evidence="2 3" key="1">
    <citation type="journal article" date="2016" name="Nat. Commun.">
        <title>Thousands of microbial genomes shed light on interconnected biogeochemical processes in an aquifer system.</title>
        <authorList>
            <person name="Anantharaman K."/>
            <person name="Brown C.T."/>
            <person name="Hug L.A."/>
            <person name="Sharon I."/>
            <person name="Castelle C.J."/>
            <person name="Probst A.J."/>
            <person name="Thomas B.C."/>
            <person name="Singh A."/>
            <person name="Wilkins M.J."/>
            <person name="Karaoz U."/>
            <person name="Brodie E.L."/>
            <person name="Williams K.H."/>
            <person name="Hubbard S.S."/>
            <person name="Banfield J.F."/>
        </authorList>
    </citation>
    <scope>NUCLEOTIDE SEQUENCE [LARGE SCALE GENOMIC DNA]</scope>
</reference>
<dbReference type="SUPFAM" id="SSF53756">
    <property type="entry name" value="UDP-Glycosyltransferase/glycogen phosphorylase"/>
    <property type="match status" value="1"/>
</dbReference>
<evidence type="ECO:0000259" key="1">
    <source>
        <dbReference type="Pfam" id="PF00534"/>
    </source>
</evidence>
<evidence type="ECO:0000313" key="2">
    <source>
        <dbReference type="EMBL" id="OGG27476.1"/>
    </source>
</evidence>
<sequence length="407" mass="44896">MRIAILGSVALPVPPPFQGGTEWIAFYQAEGLAKLGHKVILFAARGSKKGDYRLIEVGGGDTVVGSGLTAGPVTRISQVSVQVVPTSVGTLPSVNLDSGSPYSRHPLFSPFTESSRKLRLENVYLAQVIGKLIEMKDEYDLILNNMRGEAVFLPFAKSDLVQGKPFINVMHLPLFPELVKLFRVYQTHIITISNAQRKEFPGLNYLATVYNCVDTNKFTFGSGKGSDLKGIQGLTPGNTDDYLLMMGSISPHKNQAGAIRIAKRLGMKLVLAGKIGDMDYYKELQKDIDGKQICWKGELNFEEKLKLYQGALAFLFPILWEEPFGLVMIEAMSCGTPVVAFRNGAIPEVVVNGKTGFVIENNSEDQMIDAVRKIDTIKRADCRRHVENNFTVDIMVDAYDKALTKLI</sequence>
<dbReference type="AlphaFoldDB" id="A0A1F6AS08"/>
<gene>
    <name evidence="2" type="ORF">A2960_04225</name>
</gene>
<dbReference type="EMBL" id="MFJR01000001">
    <property type="protein sequence ID" value="OGG27476.1"/>
    <property type="molecule type" value="Genomic_DNA"/>
</dbReference>
<dbReference type="InterPro" id="IPR001296">
    <property type="entry name" value="Glyco_trans_1"/>
</dbReference>
<organism evidence="2 3">
    <name type="scientific">Candidatus Gottesmanbacteria bacterium RIFCSPLOWO2_01_FULL_39_12b</name>
    <dbReference type="NCBI Taxonomy" id="1798388"/>
    <lineage>
        <taxon>Bacteria</taxon>
        <taxon>Candidatus Gottesmaniibacteriota</taxon>
    </lineage>
</organism>
<name>A0A1F6AS08_9BACT</name>
<dbReference type="PANTHER" id="PTHR12526:SF595">
    <property type="entry name" value="BLL5217 PROTEIN"/>
    <property type="match status" value="1"/>
</dbReference>
<dbReference type="PANTHER" id="PTHR12526">
    <property type="entry name" value="GLYCOSYLTRANSFERASE"/>
    <property type="match status" value="1"/>
</dbReference>
<comment type="caution">
    <text evidence="2">The sequence shown here is derived from an EMBL/GenBank/DDBJ whole genome shotgun (WGS) entry which is preliminary data.</text>
</comment>
<dbReference type="CDD" id="cd03802">
    <property type="entry name" value="GT4_AviGT4-like"/>
    <property type="match status" value="1"/>
</dbReference>
<dbReference type="Proteomes" id="UP000176609">
    <property type="component" value="Unassembled WGS sequence"/>
</dbReference>